<gene>
    <name evidence="2" type="ORF">ACJMK2_023526</name>
</gene>
<name>A0ABD3T4I2_SINWO</name>
<reference evidence="2 3" key="1">
    <citation type="submission" date="2024-11" db="EMBL/GenBank/DDBJ databases">
        <title>Chromosome-level genome assembly of the freshwater bivalve Anodonta woodiana.</title>
        <authorList>
            <person name="Chen X."/>
        </authorList>
    </citation>
    <scope>NUCLEOTIDE SEQUENCE [LARGE SCALE GENOMIC DNA]</scope>
    <source>
        <strain evidence="2">MN2024</strain>
        <tissue evidence="2">Gills</tissue>
    </source>
</reference>
<evidence type="ECO:0000313" key="3">
    <source>
        <dbReference type="Proteomes" id="UP001634394"/>
    </source>
</evidence>
<proteinExistence type="predicted"/>
<comment type="caution">
    <text evidence="2">The sequence shown here is derived from an EMBL/GenBank/DDBJ whole genome shotgun (WGS) entry which is preliminary data.</text>
</comment>
<dbReference type="EMBL" id="JBJQND010000019">
    <property type="protein sequence ID" value="KAL3831824.1"/>
    <property type="molecule type" value="Genomic_DNA"/>
</dbReference>
<accession>A0ABD3T4I2</accession>
<dbReference type="AlphaFoldDB" id="A0ABD3T4I2"/>
<feature type="region of interest" description="Disordered" evidence="1">
    <location>
        <begin position="84"/>
        <end position="114"/>
    </location>
</feature>
<evidence type="ECO:0000256" key="1">
    <source>
        <dbReference type="SAM" id="MobiDB-lite"/>
    </source>
</evidence>
<protein>
    <submittedName>
        <fullName evidence="2">Uncharacterized protein</fullName>
    </submittedName>
</protein>
<dbReference type="Proteomes" id="UP001634394">
    <property type="component" value="Unassembled WGS sequence"/>
</dbReference>
<organism evidence="2 3">
    <name type="scientific">Sinanodonta woodiana</name>
    <name type="common">Chinese pond mussel</name>
    <name type="synonym">Anodonta woodiana</name>
    <dbReference type="NCBI Taxonomy" id="1069815"/>
    <lineage>
        <taxon>Eukaryota</taxon>
        <taxon>Metazoa</taxon>
        <taxon>Spiralia</taxon>
        <taxon>Lophotrochozoa</taxon>
        <taxon>Mollusca</taxon>
        <taxon>Bivalvia</taxon>
        <taxon>Autobranchia</taxon>
        <taxon>Heteroconchia</taxon>
        <taxon>Palaeoheterodonta</taxon>
        <taxon>Unionida</taxon>
        <taxon>Unionoidea</taxon>
        <taxon>Unionidae</taxon>
        <taxon>Unioninae</taxon>
        <taxon>Sinanodonta</taxon>
    </lineage>
</organism>
<sequence length="300" mass="34990">MAADTLCAYRDTGNGRMDETSQLDMYRSSPSRTQSASSLGIVPFGFHSRTNYDANETLIQFRSDNFTKKDAVVFEDIWKRPPPDFRPQKFVPNPPKRNSVDANQPWRYGTIPGKRESIKRPRNKVIPRVLQTPKEEEKTMTTMFRIMRPFTAKKKFVTEGMYAAGEYQMPKPHDFRGYPPLKSMGLDEFDIFYEKDPYNIKFNTERLNIVHGTKIDKATDREIKGRQMAPPKTPEPKFDSQLTLQKEKWPIKNGAFTRHRIRHRPAHSAFMERATTVILSKWEKEQTREQFNKTVASANF</sequence>
<keyword evidence="3" id="KW-1185">Reference proteome</keyword>
<evidence type="ECO:0000313" key="2">
    <source>
        <dbReference type="EMBL" id="KAL3831824.1"/>
    </source>
</evidence>